<dbReference type="EMBL" id="VRUR01000001">
    <property type="protein sequence ID" value="TXN37750.1"/>
    <property type="molecule type" value="Genomic_DNA"/>
</dbReference>
<keyword evidence="2" id="KW-1185">Reference proteome</keyword>
<dbReference type="Proteomes" id="UP000321456">
    <property type="component" value="Unassembled WGS sequence"/>
</dbReference>
<organism evidence="1 2">
    <name type="scientific">Flagellimonas hymeniacidonis</name>
    <dbReference type="NCBI Taxonomy" id="2603628"/>
    <lineage>
        <taxon>Bacteria</taxon>
        <taxon>Pseudomonadati</taxon>
        <taxon>Bacteroidota</taxon>
        <taxon>Flavobacteriia</taxon>
        <taxon>Flavobacteriales</taxon>
        <taxon>Flavobacteriaceae</taxon>
        <taxon>Flagellimonas</taxon>
    </lineage>
</organism>
<proteinExistence type="predicted"/>
<evidence type="ECO:0000313" key="1">
    <source>
        <dbReference type="EMBL" id="TXN37750.1"/>
    </source>
</evidence>
<dbReference type="AlphaFoldDB" id="A0A5C8V979"/>
<evidence type="ECO:0000313" key="2">
    <source>
        <dbReference type="Proteomes" id="UP000321456"/>
    </source>
</evidence>
<reference evidence="1 2" key="1">
    <citation type="submission" date="2019-08" db="EMBL/GenBank/DDBJ databases">
        <title>Professor.</title>
        <authorList>
            <person name="Park J.S."/>
        </authorList>
    </citation>
    <scope>NUCLEOTIDE SEQUENCE [LARGE SCALE GENOMIC DNA]</scope>
    <source>
        <strain evidence="1 2">176CP5-101</strain>
    </source>
</reference>
<name>A0A5C8V979_9FLAO</name>
<sequence length="75" mass="8831">MLVLDYLQAQSYLKGYKFQRFTIDEKPKLRVKWENNQKKKASESLGGHMFIDVVPPGLVNKVKEYGYILNQYIYG</sequence>
<accession>A0A5C8V979</accession>
<gene>
    <name evidence="1" type="ORF">FVB32_05525</name>
</gene>
<protein>
    <submittedName>
        <fullName evidence="1">Uncharacterized protein</fullName>
    </submittedName>
</protein>
<comment type="caution">
    <text evidence="1">The sequence shown here is derived from an EMBL/GenBank/DDBJ whole genome shotgun (WGS) entry which is preliminary data.</text>
</comment>